<evidence type="ECO:0000313" key="2">
    <source>
        <dbReference type="Proteomes" id="UP000386847"/>
    </source>
</evidence>
<keyword evidence="1" id="KW-0808">Transferase</keyword>
<evidence type="ECO:0000313" key="1">
    <source>
        <dbReference type="EMBL" id="QGF25214.1"/>
    </source>
</evidence>
<gene>
    <name evidence="1" type="ORF">Rai3103_11905</name>
</gene>
<dbReference type="SUPFAM" id="SSF53756">
    <property type="entry name" value="UDP-Glycosyltransferase/glycogen phosphorylase"/>
    <property type="match status" value="1"/>
</dbReference>
<protein>
    <submittedName>
        <fullName evidence="1">Glycosyltransferase family 1 protein</fullName>
    </submittedName>
</protein>
<dbReference type="EMBL" id="CP045725">
    <property type="protein sequence ID" value="QGF25214.1"/>
    <property type="molecule type" value="Genomic_DNA"/>
</dbReference>
<dbReference type="KEGG" id="rain:Rai3103_11905"/>
<accession>A0A5Q2FI28</accession>
<dbReference type="Gene3D" id="3.40.50.2000">
    <property type="entry name" value="Glycogen Phosphorylase B"/>
    <property type="match status" value="1"/>
</dbReference>
<proteinExistence type="predicted"/>
<dbReference type="AlphaFoldDB" id="A0A5Q2FI28"/>
<dbReference type="Proteomes" id="UP000386847">
    <property type="component" value="Chromosome"/>
</dbReference>
<keyword evidence="2" id="KW-1185">Reference proteome</keyword>
<reference evidence="1 2" key="1">
    <citation type="submission" date="2019-10" db="EMBL/GenBank/DDBJ databases">
        <title>Genomic analysis of Raineyella sp. CBA3103.</title>
        <authorList>
            <person name="Roh S.W."/>
        </authorList>
    </citation>
    <scope>NUCLEOTIDE SEQUENCE [LARGE SCALE GENOMIC DNA]</scope>
    <source>
        <strain evidence="1 2">CBA3103</strain>
    </source>
</reference>
<sequence>MIGRAAGPTLVRRLLRLFPDPILIGPEQRRCRGFVQQPLQFIDGDNTVVINMDVLDSPVVWTVLKEGARSPHVMNFLWQNVSEFTETVRQASLGLSFGLFPTFANSERTAQEVRGVLNEWAVPALADTAVVGWANLGIHLQRVRPHSPTSIPLVMYPAVTLASRKRPDLFMRVVSAVCARTPIRLEMRLQEKDLISEKAMRISREKWTWVGPMATREDYWDRLAHTTAFLATSADESYGLQYLEGLAAGAIGIFPNLPWARALLPENYPYLYDSEQQAEEMLFHAVTDPEGCKRETAAAAGDLDAWIRSRHSDDSFERAIASYTAKWFGA</sequence>
<organism evidence="1 2">
    <name type="scientific">Raineyella fluvialis</name>
    <dbReference type="NCBI Taxonomy" id="2662261"/>
    <lineage>
        <taxon>Bacteria</taxon>
        <taxon>Bacillati</taxon>
        <taxon>Actinomycetota</taxon>
        <taxon>Actinomycetes</taxon>
        <taxon>Propionibacteriales</taxon>
        <taxon>Propionibacteriaceae</taxon>
        <taxon>Raineyella</taxon>
    </lineage>
</organism>
<name>A0A5Q2FI28_9ACTN</name>
<dbReference type="GO" id="GO:0016740">
    <property type="term" value="F:transferase activity"/>
    <property type="evidence" value="ECO:0007669"/>
    <property type="project" value="UniProtKB-KW"/>
</dbReference>